<dbReference type="GO" id="GO:0008643">
    <property type="term" value="P:carbohydrate transport"/>
    <property type="evidence" value="ECO:0007669"/>
    <property type="project" value="InterPro"/>
</dbReference>
<proteinExistence type="predicted"/>
<dbReference type="GO" id="GO:0015293">
    <property type="term" value="F:symporter activity"/>
    <property type="evidence" value="ECO:0007669"/>
    <property type="project" value="InterPro"/>
</dbReference>
<dbReference type="SUPFAM" id="SSF103473">
    <property type="entry name" value="MFS general substrate transporter"/>
    <property type="match status" value="2"/>
</dbReference>
<feature type="transmembrane region" description="Helical" evidence="1">
    <location>
        <begin position="215"/>
        <end position="238"/>
    </location>
</feature>
<feature type="transmembrane region" description="Helical" evidence="1">
    <location>
        <begin position="473"/>
        <end position="494"/>
    </location>
</feature>
<organism evidence="2">
    <name type="scientific">uncultured bacterium Contig16</name>
    <dbReference type="NCBI Taxonomy" id="1393468"/>
    <lineage>
        <taxon>Bacteria</taxon>
        <taxon>environmental samples</taxon>
    </lineage>
</organism>
<dbReference type="Gene3D" id="1.20.1250.20">
    <property type="entry name" value="MFS general substrate transporter like domains"/>
    <property type="match status" value="2"/>
</dbReference>
<feature type="transmembrane region" description="Helical" evidence="1">
    <location>
        <begin position="112"/>
        <end position="130"/>
    </location>
</feature>
<evidence type="ECO:0000256" key="1">
    <source>
        <dbReference type="SAM" id="Phobius"/>
    </source>
</evidence>
<feature type="transmembrane region" description="Helical" evidence="1">
    <location>
        <begin position="136"/>
        <end position="157"/>
    </location>
</feature>
<reference evidence="2" key="1">
    <citation type="journal article" date="2013" name="PLoS ONE">
        <title>Metagenomic insights into the carbohydrate-active enzymes carried by the microorganisms adhering to solid digesta in the rumen of cows.</title>
        <authorList>
            <person name="Wang L."/>
            <person name="Hatem A."/>
            <person name="Catalyurek U.V."/>
            <person name="Morrison M."/>
            <person name="Yu Z."/>
        </authorList>
    </citation>
    <scope>NUCLEOTIDE SEQUENCE</scope>
</reference>
<feature type="transmembrane region" description="Helical" evidence="1">
    <location>
        <begin position="71"/>
        <end position="91"/>
    </location>
</feature>
<feature type="transmembrane region" description="Helical" evidence="1">
    <location>
        <begin position="34"/>
        <end position="51"/>
    </location>
</feature>
<accession>W0FH11</accession>
<sequence length="589" mass="66318">MEAKSKPGILKNFLNKPFWDTKTRSANVKGREMWLAYVLGPYGALLLQSIVNSYYNQYLTDVLGFTEEKGLWIATFMVAFPVVSKIIDAVTNLIMSSLLDRTESRQGKLRPWLILSLPVMIGSVLLLFWIPVASPVAQAVWVVIAYNLYYSIAYTMWNMPTQLAAPLSTRNVKQRSHLSMAFTITRNIGTGLVSILFPTLLSAVVRMAAGDNARGYFLCMAIICGVAIPLLFVQYFFMRERITEENRRTNVSSSVSEKKDDSGLTLWQQFRIAIKDKYWLVFMLVVIIMELMTNLRNMSLVYYTGWVVKGNAYGEFASIQAKFQMIAMSPMGPGLIILLPLLKKLGRRKVIWMGSILTIVGSTLAFFMKGNSTMIYAGSALAAFGNLAFSYTVITYLGDVIDHVEWKTGKRVEGISGGVTGAMFCMAVGIAQGLFNLGLMITKYAKPKVIGEAADGILLYADQTAASTNWINIAYQGSFILIGIMFLLVFLLYFDLDNHLPKMQKELEERKIEKCKELGIEYVPASVQEQREKEEQERIAEEARVKDLQDLCRRKGLNFEEENRKYLEKKAKKDAKKAAKAAKQKNATF</sequence>
<dbReference type="Pfam" id="PF13347">
    <property type="entry name" value="MFS_2"/>
    <property type="match status" value="1"/>
</dbReference>
<dbReference type="PANTHER" id="PTHR11328">
    <property type="entry name" value="MAJOR FACILITATOR SUPERFAMILY DOMAIN-CONTAINING PROTEIN"/>
    <property type="match status" value="1"/>
</dbReference>
<keyword evidence="1" id="KW-1133">Transmembrane helix</keyword>
<dbReference type="PANTHER" id="PTHR11328:SF24">
    <property type="entry name" value="MAJOR FACILITATOR SUPERFAMILY (MFS) PROFILE DOMAIN-CONTAINING PROTEIN"/>
    <property type="match status" value="1"/>
</dbReference>
<name>W0FH11_9BACT</name>
<dbReference type="InterPro" id="IPR036259">
    <property type="entry name" value="MFS_trans_sf"/>
</dbReference>
<dbReference type="EMBL" id="KC246781">
    <property type="protein sequence ID" value="AHF23981.1"/>
    <property type="molecule type" value="Genomic_DNA"/>
</dbReference>
<feature type="transmembrane region" description="Helical" evidence="1">
    <location>
        <begin position="349"/>
        <end position="368"/>
    </location>
</feature>
<dbReference type="AlphaFoldDB" id="W0FH11"/>
<protein>
    <submittedName>
        <fullName evidence="2">Putative transporter</fullName>
    </submittedName>
</protein>
<keyword evidence="1" id="KW-0812">Transmembrane</keyword>
<feature type="transmembrane region" description="Helical" evidence="1">
    <location>
        <begin position="178"/>
        <end position="203"/>
    </location>
</feature>
<evidence type="ECO:0000313" key="2">
    <source>
        <dbReference type="EMBL" id="AHF23981.1"/>
    </source>
</evidence>
<feature type="transmembrane region" description="Helical" evidence="1">
    <location>
        <begin position="278"/>
        <end position="303"/>
    </location>
</feature>
<feature type="transmembrane region" description="Helical" evidence="1">
    <location>
        <begin position="415"/>
        <end position="435"/>
    </location>
</feature>
<feature type="transmembrane region" description="Helical" evidence="1">
    <location>
        <begin position="374"/>
        <end position="394"/>
    </location>
</feature>
<dbReference type="GO" id="GO:0005886">
    <property type="term" value="C:plasma membrane"/>
    <property type="evidence" value="ECO:0007669"/>
    <property type="project" value="TreeGrafter"/>
</dbReference>
<dbReference type="InterPro" id="IPR039672">
    <property type="entry name" value="MFS_2"/>
</dbReference>
<keyword evidence="1" id="KW-0472">Membrane</keyword>